<dbReference type="OrthoDB" id="408373at2759"/>
<dbReference type="AlphaFoldDB" id="R7Q4W6"/>
<reference evidence="4" key="1">
    <citation type="journal article" date="2013" name="Proc. Natl. Acad. Sci. U.S.A.">
        <title>Genome structure and metabolic features in the red seaweed Chondrus crispus shed light on evolution of the Archaeplastida.</title>
        <authorList>
            <person name="Collen J."/>
            <person name="Porcel B."/>
            <person name="Carre W."/>
            <person name="Ball S.G."/>
            <person name="Chaparro C."/>
            <person name="Tonon T."/>
            <person name="Barbeyron T."/>
            <person name="Michel G."/>
            <person name="Noel B."/>
            <person name="Valentin K."/>
            <person name="Elias M."/>
            <person name="Artiguenave F."/>
            <person name="Arun A."/>
            <person name="Aury J.M."/>
            <person name="Barbosa-Neto J.F."/>
            <person name="Bothwell J.H."/>
            <person name="Bouget F.Y."/>
            <person name="Brillet L."/>
            <person name="Cabello-Hurtado F."/>
            <person name="Capella-Gutierrez S."/>
            <person name="Charrier B."/>
            <person name="Cladiere L."/>
            <person name="Cock J.M."/>
            <person name="Coelho S.M."/>
            <person name="Colleoni C."/>
            <person name="Czjzek M."/>
            <person name="Da Silva C."/>
            <person name="Delage L."/>
            <person name="Denoeud F."/>
            <person name="Deschamps P."/>
            <person name="Dittami S.M."/>
            <person name="Gabaldon T."/>
            <person name="Gachon C.M."/>
            <person name="Groisillier A."/>
            <person name="Herve C."/>
            <person name="Jabbari K."/>
            <person name="Katinka M."/>
            <person name="Kloareg B."/>
            <person name="Kowalczyk N."/>
            <person name="Labadie K."/>
            <person name="Leblanc C."/>
            <person name="Lopez P.J."/>
            <person name="McLachlan D.H."/>
            <person name="Meslet-Cladiere L."/>
            <person name="Moustafa A."/>
            <person name="Nehr Z."/>
            <person name="Nyvall Collen P."/>
            <person name="Panaud O."/>
            <person name="Partensky F."/>
            <person name="Poulain J."/>
            <person name="Rensing S.A."/>
            <person name="Rousvoal S."/>
            <person name="Samson G."/>
            <person name="Symeonidi A."/>
            <person name="Weissenbach J."/>
            <person name="Zambounis A."/>
            <person name="Wincker P."/>
            <person name="Boyen C."/>
        </authorList>
    </citation>
    <scope>NUCLEOTIDE SEQUENCE [LARGE SCALE GENOMIC DNA]</scope>
    <source>
        <strain evidence="4">cv. Stackhouse</strain>
    </source>
</reference>
<dbReference type="InterPro" id="IPR029058">
    <property type="entry name" value="AB_hydrolase_fold"/>
</dbReference>
<dbReference type="Proteomes" id="UP000012073">
    <property type="component" value="Unassembled WGS sequence"/>
</dbReference>
<dbReference type="STRING" id="2769.R7Q4W6"/>
<organism evidence="3 4">
    <name type="scientific">Chondrus crispus</name>
    <name type="common">Carrageen Irish moss</name>
    <name type="synonym">Polymorpha crispa</name>
    <dbReference type="NCBI Taxonomy" id="2769"/>
    <lineage>
        <taxon>Eukaryota</taxon>
        <taxon>Rhodophyta</taxon>
        <taxon>Florideophyceae</taxon>
        <taxon>Rhodymeniophycidae</taxon>
        <taxon>Gigartinales</taxon>
        <taxon>Gigartinaceae</taxon>
        <taxon>Chondrus</taxon>
    </lineage>
</organism>
<keyword evidence="1" id="KW-0732">Signal</keyword>
<protein>
    <recommendedName>
        <fullName evidence="2">AB hydrolase-1 domain-containing protein</fullName>
    </recommendedName>
</protein>
<dbReference type="NCBIfam" id="NF002938">
    <property type="entry name" value="PRK03592.1"/>
    <property type="match status" value="1"/>
</dbReference>
<evidence type="ECO:0000259" key="2">
    <source>
        <dbReference type="Pfam" id="PF00561"/>
    </source>
</evidence>
<feature type="signal peptide" evidence="1">
    <location>
        <begin position="1"/>
        <end position="19"/>
    </location>
</feature>
<dbReference type="InterPro" id="IPR000073">
    <property type="entry name" value="AB_hydrolase_1"/>
</dbReference>
<evidence type="ECO:0000256" key="1">
    <source>
        <dbReference type="SAM" id="SignalP"/>
    </source>
</evidence>
<dbReference type="PhylomeDB" id="R7Q4W6"/>
<evidence type="ECO:0000313" key="3">
    <source>
        <dbReference type="EMBL" id="CDF32913.1"/>
    </source>
</evidence>
<accession>R7Q4W6</accession>
<dbReference type="SUPFAM" id="SSF53474">
    <property type="entry name" value="alpha/beta-Hydrolases"/>
    <property type="match status" value="1"/>
</dbReference>
<dbReference type="GeneID" id="17320439"/>
<dbReference type="RefSeq" id="XP_005712716.1">
    <property type="nucleotide sequence ID" value="XM_005712659.1"/>
</dbReference>
<feature type="chain" id="PRO_5004443144" description="AB hydrolase-1 domain-containing protein" evidence="1">
    <location>
        <begin position="20"/>
        <end position="313"/>
    </location>
</feature>
<dbReference type="KEGG" id="ccp:CHC_T00001736001"/>
<dbReference type="PANTHER" id="PTHR43329">
    <property type="entry name" value="EPOXIDE HYDROLASE"/>
    <property type="match status" value="1"/>
</dbReference>
<dbReference type="Gramene" id="CDF32913">
    <property type="protein sequence ID" value="CDF32913"/>
    <property type="gene ID" value="CHC_T00001736001"/>
</dbReference>
<feature type="domain" description="AB hydrolase-1" evidence="2">
    <location>
        <begin position="53"/>
        <end position="209"/>
    </location>
</feature>
<sequence>MLRLTTLLLLLSLSLCSLAQPGHDSGLSRFTRKKYVTISGKRMAYVEVGTGDPIVFLHGNPTSSYLWRNIMPFLEGKGRLIAPDLIGMGDSDKLDNSGPNRYTFVEHSNYLFALLEAIGVKERVTLVIHDWGSALGFLWAYYNRKNPNAVKAIVFFEAFVAPFPSLDELPDGGEDFFRRLRSPAGEKLVLQENFFLEDVLFDTGNFSEKDKAVYRRPYLKPGESRRPMLTWPRQVPIRGKPADVTALIGAYSRWLEKAKIRKLFINAKPGGLSRFSRPIVRKWPMLTEVTVPGFHFLQESTPGRIGRAIKKWL</sequence>
<dbReference type="EMBL" id="HG001606">
    <property type="protein sequence ID" value="CDF32913.1"/>
    <property type="molecule type" value="Genomic_DNA"/>
</dbReference>
<proteinExistence type="predicted"/>
<dbReference type="Gene3D" id="3.40.50.1820">
    <property type="entry name" value="alpha/beta hydrolase"/>
    <property type="match status" value="1"/>
</dbReference>
<gene>
    <name evidence="3" type="ORF">CHC_T00001736001</name>
</gene>
<name>R7Q4W6_CHOCR</name>
<evidence type="ECO:0000313" key="4">
    <source>
        <dbReference type="Proteomes" id="UP000012073"/>
    </source>
</evidence>
<dbReference type="Pfam" id="PF00561">
    <property type="entry name" value="Abhydrolase_1"/>
    <property type="match status" value="1"/>
</dbReference>
<keyword evidence="4" id="KW-1185">Reference proteome</keyword>